<dbReference type="InterPro" id="IPR032277">
    <property type="entry name" value="Ribosomal_eS4_C"/>
</dbReference>
<dbReference type="Bgee" id="ENSGGOG00000023596">
    <property type="expression patterns" value="Expressed in prefrontal cortex"/>
</dbReference>
<keyword evidence="3" id="KW-0694">RNA-binding</keyword>
<dbReference type="InterPro" id="IPR036986">
    <property type="entry name" value="S4_RNA-bd_sf"/>
</dbReference>
<feature type="domain" description="Small ribosomal subunit protein eS4 C-terminal" evidence="8">
    <location>
        <begin position="214"/>
        <end position="260"/>
    </location>
</feature>
<reference evidence="9" key="3">
    <citation type="submission" date="2025-08" db="UniProtKB">
        <authorList>
            <consortium name="Ensembl"/>
        </authorList>
    </citation>
    <scope>IDENTIFICATION</scope>
</reference>
<dbReference type="Pfam" id="PF00900">
    <property type="entry name" value="Ribosomal_S4e"/>
    <property type="match status" value="1"/>
</dbReference>
<reference evidence="9" key="4">
    <citation type="submission" date="2025-09" db="UniProtKB">
        <authorList>
            <consortium name="Ensembl"/>
        </authorList>
    </citation>
    <scope>IDENTIFICATION</scope>
</reference>
<dbReference type="InterPro" id="IPR041982">
    <property type="entry name" value="Ribosomal_eS4_KOW"/>
</dbReference>
<dbReference type="GO" id="GO:0006412">
    <property type="term" value="P:translation"/>
    <property type="evidence" value="ECO:0000318"/>
    <property type="project" value="GO_Central"/>
</dbReference>
<dbReference type="FunFam" id="3.10.290.10:FF:000051">
    <property type="entry name" value="40S ribosomal protein S4, X isoform"/>
    <property type="match status" value="1"/>
</dbReference>
<dbReference type="Gene3D" id="2.40.50.740">
    <property type="match status" value="1"/>
</dbReference>
<sequence>LTHGRVPHFSGTYLSTNSRPKVLFSLPNAAMARGAKKHLKRVAAPKHWMLDKLTGVFAPRPSTSPHKLRECLPLIIFLRNRLKKICMQRFFKIDGTVRTDITYPAGFMDAISIDKTGENFHLIRDTKGRFAEAKYKLCKVRKIFLGTKGIPHLVTHDVNDTVQIDLETGKMTDFITFDTGKPYMVTGGAHLGRVGVIPNRERYPGSFDVVHVKDTSGNSFGTRVSNIFTIGKGNKRWISLPRGKGIRLTIAEERDKRLVAKQSSGWNGLWVTC</sequence>
<reference evidence="10" key="1">
    <citation type="submission" date="2011-05" db="EMBL/GenBank/DDBJ databases">
        <title>Insights into the evolution of the great apes provided by the gorilla genome.</title>
        <authorList>
            <person name="Scally A."/>
        </authorList>
    </citation>
    <scope>NUCLEOTIDE SEQUENCE [LARGE SCALE GENOMIC DNA]</scope>
</reference>
<dbReference type="InterPro" id="IPR000876">
    <property type="entry name" value="Ribosomal_eS4"/>
</dbReference>
<dbReference type="InParanoid" id="A0A2I2ZJ38"/>
<dbReference type="Pfam" id="PF16121">
    <property type="entry name" value="40S_S4_C"/>
    <property type="match status" value="1"/>
</dbReference>
<dbReference type="Gene3D" id="2.30.30.30">
    <property type="match status" value="1"/>
</dbReference>
<dbReference type="EMBL" id="CABD030102889">
    <property type="status" value="NOT_ANNOTATED_CDS"/>
    <property type="molecule type" value="Genomic_DNA"/>
</dbReference>
<evidence type="ECO:0000259" key="7">
    <source>
        <dbReference type="Pfam" id="PF08071"/>
    </source>
</evidence>
<keyword evidence="2" id="KW-0699">rRNA-binding</keyword>
<dbReference type="OMA" id="KPYMVTG"/>
<dbReference type="InterPro" id="IPR013843">
    <property type="entry name" value="Ribosomal_eS4_N"/>
</dbReference>
<evidence type="ECO:0008006" key="11">
    <source>
        <dbReference type="Google" id="ProtNLM"/>
    </source>
</evidence>
<keyword evidence="5" id="KW-0687">Ribonucleoprotein</keyword>
<dbReference type="PANTHER" id="PTHR11581">
    <property type="entry name" value="30S/40S RIBOSOMAL PROTEIN S4"/>
    <property type="match status" value="1"/>
</dbReference>
<dbReference type="Ensembl" id="ENSGGOT00000025010.2">
    <property type="protein sequence ID" value="ENSGGOP00000047199.1"/>
    <property type="gene ID" value="ENSGGOG00000023596.2"/>
</dbReference>
<keyword evidence="10" id="KW-1185">Reference proteome</keyword>
<evidence type="ECO:0000256" key="4">
    <source>
        <dbReference type="ARBA" id="ARBA00022980"/>
    </source>
</evidence>
<name>A0A2I2ZJ38_GORGO</name>
<dbReference type="PANTHER" id="PTHR11581:SF37">
    <property type="entry name" value="40S RIBOSOMAL PROTEIN S4"/>
    <property type="match status" value="1"/>
</dbReference>
<accession>A0A2I2ZJ38</accession>
<feature type="domain" description="Small ribosomal subunit protein eS4 central region" evidence="6">
    <location>
        <begin position="116"/>
        <end position="170"/>
    </location>
</feature>
<evidence type="ECO:0000313" key="10">
    <source>
        <dbReference type="Proteomes" id="UP000001519"/>
    </source>
</evidence>
<dbReference type="InterPro" id="IPR038237">
    <property type="entry name" value="Ribosomal_eS4_central_sf"/>
</dbReference>
<dbReference type="GO" id="GO:0003735">
    <property type="term" value="F:structural constituent of ribosome"/>
    <property type="evidence" value="ECO:0000318"/>
    <property type="project" value="GO_Central"/>
</dbReference>
<keyword evidence="4" id="KW-0689">Ribosomal protein</keyword>
<dbReference type="CDD" id="cd06087">
    <property type="entry name" value="KOW_RPS4"/>
    <property type="match status" value="1"/>
</dbReference>
<evidence type="ECO:0000256" key="1">
    <source>
        <dbReference type="ARBA" id="ARBA00007500"/>
    </source>
</evidence>
<dbReference type="AlphaFoldDB" id="A0A2I2ZJ38"/>
<dbReference type="InterPro" id="IPR013845">
    <property type="entry name" value="Ribosomal_eS4_central_region"/>
</dbReference>
<dbReference type="GO" id="GO:0022627">
    <property type="term" value="C:cytosolic small ribosomal subunit"/>
    <property type="evidence" value="ECO:0000318"/>
    <property type="project" value="GO_Central"/>
</dbReference>
<dbReference type="InterPro" id="IPR018199">
    <property type="entry name" value="Ribosomal_eS4_N_CS"/>
</dbReference>
<comment type="similarity">
    <text evidence="1">Belongs to the eukaryotic ribosomal protein eS4 family.</text>
</comment>
<dbReference type="Proteomes" id="UP000001519">
    <property type="component" value="Chromosome 17"/>
</dbReference>
<reference evidence="9 10" key="2">
    <citation type="journal article" date="2012" name="Nature">
        <title>Insights into hominid evolution from the gorilla genome sequence.</title>
        <authorList>
            <person name="Scally A."/>
            <person name="Dutheil J.Y."/>
            <person name="Hillier L.W."/>
            <person name="Jordan G.E."/>
            <person name="Goodhead I."/>
            <person name="Herrero J."/>
            <person name="Hobolth A."/>
            <person name="Lappalainen T."/>
            <person name="Mailund T."/>
            <person name="Marques-Bonet T."/>
            <person name="McCarthy S."/>
            <person name="Montgomery S.H."/>
            <person name="Schwalie P.C."/>
            <person name="Tang Y.A."/>
            <person name="Ward M.C."/>
            <person name="Xue Y."/>
            <person name="Yngvadottir B."/>
            <person name="Alkan C."/>
            <person name="Andersen L.N."/>
            <person name="Ayub Q."/>
            <person name="Ball E.V."/>
            <person name="Beal K."/>
            <person name="Bradley B.J."/>
            <person name="Chen Y."/>
            <person name="Clee C.M."/>
            <person name="Fitzgerald S."/>
            <person name="Graves T.A."/>
            <person name="Gu Y."/>
            <person name="Heath P."/>
            <person name="Heger A."/>
            <person name="Karakoc E."/>
            <person name="Kolb-Kokocinski A."/>
            <person name="Laird G.K."/>
            <person name="Lunter G."/>
            <person name="Meader S."/>
            <person name="Mort M."/>
            <person name="Mullikin J.C."/>
            <person name="Munch K."/>
            <person name="O'Connor T.D."/>
            <person name="Phillips A.D."/>
            <person name="Prado-Martinez J."/>
            <person name="Rogers A.S."/>
            <person name="Sajjadian S."/>
            <person name="Schmidt D."/>
            <person name="Shaw K."/>
            <person name="Simpson J.T."/>
            <person name="Stenson P.D."/>
            <person name="Turner D.J."/>
            <person name="Vigilant L."/>
            <person name="Vilella A.J."/>
            <person name="Whitener W."/>
            <person name="Zhu B."/>
            <person name="Cooper D.N."/>
            <person name="de Jong P."/>
            <person name="Dermitzakis E.T."/>
            <person name="Eichler E.E."/>
            <person name="Flicek P."/>
            <person name="Goldman N."/>
            <person name="Mundy N.I."/>
            <person name="Ning Z."/>
            <person name="Odom D.T."/>
            <person name="Ponting C.P."/>
            <person name="Quail M.A."/>
            <person name="Ryder O.A."/>
            <person name="Searle S.M."/>
            <person name="Warren W.C."/>
            <person name="Wilson R.K."/>
            <person name="Schierup M.H."/>
            <person name="Rogers J."/>
            <person name="Tyler-Smith C."/>
            <person name="Durbin R."/>
        </authorList>
    </citation>
    <scope>NUCLEOTIDE SEQUENCE [LARGE SCALE GENOMIC DNA]</scope>
</reference>
<evidence type="ECO:0000256" key="5">
    <source>
        <dbReference type="ARBA" id="ARBA00023274"/>
    </source>
</evidence>
<evidence type="ECO:0000313" key="9">
    <source>
        <dbReference type="Ensembl" id="ENSGGOP00000047199.1"/>
    </source>
</evidence>
<dbReference type="STRING" id="9593.ENSGGOP00000047199"/>
<evidence type="ECO:0000259" key="6">
    <source>
        <dbReference type="Pfam" id="PF00900"/>
    </source>
</evidence>
<dbReference type="PROSITE" id="PS00528">
    <property type="entry name" value="RIBOSOMAL_S4E"/>
    <property type="match status" value="1"/>
</dbReference>
<dbReference type="Gene3D" id="3.10.290.10">
    <property type="entry name" value="RNA-binding S4 domain"/>
    <property type="match status" value="1"/>
</dbReference>
<organism evidence="9 10">
    <name type="scientific">Gorilla gorilla gorilla</name>
    <name type="common">Western lowland gorilla</name>
    <dbReference type="NCBI Taxonomy" id="9595"/>
    <lineage>
        <taxon>Eukaryota</taxon>
        <taxon>Metazoa</taxon>
        <taxon>Chordata</taxon>
        <taxon>Craniata</taxon>
        <taxon>Vertebrata</taxon>
        <taxon>Euteleostomi</taxon>
        <taxon>Mammalia</taxon>
        <taxon>Eutheria</taxon>
        <taxon>Euarchontoglires</taxon>
        <taxon>Primates</taxon>
        <taxon>Haplorrhini</taxon>
        <taxon>Catarrhini</taxon>
        <taxon>Hominidae</taxon>
        <taxon>Gorilla</taxon>
    </lineage>
</organism>
<evidence type="ECO:0000256" key="3">
    <source>
        <dbReference type="ARBA" id="ARBA00022884"/>
    </source>
</evidence>
<feature type="domain" description="Small ribosomal subunit protein eS4 N-terminal" evidence="7">
    <location>
        <begin position="33"/>
        <end position="69"/>
    </location>
</feature>
<dbReference type="Pfam" id="PF08071">
    <property type="entry name" value="RS4NT"/>
    <property type="match status" value="1"/>
</dbReference>
<dbReference type="GO" id="GO:0019843">
    <property type="term" value="F:rRNA binding"/>
    <property type="evidence" value="ECO:0007669"/>
    <property type="project" value="UniProtKB-KW"/>
</dbReference>
<dbReference type="FunFam" id="2.30.30.30:FF:000005">
    <property type="entry name" value="40S ribosomal protein S4"/>
    <property type="match status" value="1"/>
</dbReference>
<dbReference type="GO" id="GO:0003723">
    <property type="term" value="F:RNA binding"/>
    <property type="evidence" value="ECO:0000318"/>
    <property type="project" value="GO_Central"/>
</dbReference>
<evidence type="ECO:0000259" key="8">
    <source>
        <dbReference type="Pfam" id="PF16121"/>
    </source>
</evidence>
<evidence type="ECO:0000256" key="2">
    <source>
        <dbReference type="ARBA" id="ARBA00022730"/>
    </source>
</evidence>
<dbReference type="InterPro" id="IPR014722">
    <property type="entry name" value="Rib_uL2_dom2"/>
</dbReference>
<protein>
    <recommendedName>
        <fullName evidence="11">40S ribosomal protein S4</fullName>
    </recommendedName>
</protein>
<proteinExistence type="inferred from homology"/>
<dbReference type="GeneTree" id="ENSGT00390000005569"/>